<comment type="caution">
    <text evidence="3">The sequence shown here is derived from an EMBL/GenBank/DDBJ whole genome shotgun (WGS) entry which is preliminary data.</text>
</comment>
<dbReference type="InParanoid" id="A0A409WAB3"/>
<feature type="transmembrane region" description="Helical" evidence="2">
    <location>
        <begin position="100"/>
        <end position="120"/>
    </location>
</feature>
<evidence type="ECO:0000256" key="1">
    <source>
        <dbReference type="SAM" id="MobiDB-lite"/>
    </source>
</evidence>
<sequence length="149" mass="16138">MSTKDGKGITYIVCEPATLRPRRVKDAPGGWNFTINCSQLSTSTSPAPGPALQPPLEGKPDPKPRIILESPASKLLPAPRKVKERQSLDSRPHTARVTTAFWLVLILGAGCSAARLVAVLEGGAVMRWKFGFWNCEARRVMGAEESSKV</sequence>
<evidence type="ECO:0000313" key="4">
    <source>
        <dbReference type="Proteomes" id="UP000284706"/>
    </source>
</evidence>
<keyword evidence="2" id="KW-0472">Membrane</keyword>
<protein>
    <submittedName>
        <fullName evidence="3">Uncharacterized protein</fullName>
    </submittedName>
</protein>
<feature type="region of interest" description="Disordered" evidence="1">
    <location>
        <begin position="41"/>
        <end position="64"/>
    </location>
</feature>
<organism evidence="3 4">
    <name type="scientific">Gymnopilus dilepis</name>
    <dbReference type="NCBI Taxonomy" id="231916"/>
    <lineage>
        <taxon>Eukaryota</taxon>
        <taxon>Fungi</taxon>
        <taxon>Dikarya</taxon>
        <taxon>Basidiomycota</taxon>
        <taxon>Agaricomycotina</taxon>
        <taxon>Agaricomycetes</taxon>
        <taxon>Agaricomycetidae</taxon>
        <taxon>Agaricales</taxon>
        <taxon>Agaricineae</taxon>
        <taxon>Hymenogastraceae</taxon>
        <taxon>Gymnopilus</taxon>
    </lineage>
</organism>
<keyword evidence="4" id="KW-1185">Reference proteome</keyword>
<evidence type="ECO:0000256" key="2">
    <source>
        <dbReference type="SAM" id="Phobius"/>
    </source>
</evidence>
<dbReference type="AlphaFoldDB" id="A0A409WAB3"/>
<reference evidence="3 4" key="1">
    <citation type="journal article" date="2018" name="Evol. Lett.">
        <title>Horizontal gene cluster transfer increased hallucinogenic mushroom diversity.</title>
        <authorList>
            <person name="Reynolds H.T."/>
            <person name="Vijayakumar V."/>
            <person name="Gluck-Thaler E."/>
            <person name="Korotkin H.B."/>
            <person name="Matheny P.B."/>
            <person name="Slot J.C."/>
        </authorList>
    </citation>
    <scope>NUCLEOTIDE SEQUENCE [LARGE SCALE GENOMIC DNA]</scope>
    <source>
        <strain evidence="3 4">SRW20</strain>
    </source>
</reference>
<accession>A0A409WAB3</accession>
<dbReference type="Proteomes" id="UP000284706">
    <property type="component" value="Unassembled WGS sequence"/>
</dbReference>
<evidence type="ECO:0000313" key="3">
    <source>
        <dbReference type="EMBL" id="PPQ75457.1"/>
    </source>
</evidence>
<dbReference type="EMBL" id="NHYE01005258">
    <property type="protein sequence ID" value="PPQ75457.1"/>
    <property type="molecule type" value="Genomic_DNA"/>
</dbReference>
<keyword evidence="2" id="KW-1133">Transmembrane helix</keyword>
<gene>
    <name evidence="3" type="ORF">CVT26_016104</name>
</gene>
<proteinExistence type="predicted"/>
<name>A0A409WAB3_9AGAR</name>
<keyword evidence="2" id="KW-0812">Transmembrane</keyword>